<evidence type="ECO:0000256" key="1">
    <source>
        <dbReference type="ARBA" id="ARBA00004123"/>
    </source>
</evidence>
<keyword evidence="5" id="KW-0805">Transcription regulation</keyword>
<keyword evidence="4" id="KW-0862">Zinc</keyword>
<keyword evidence="6" id="KW-0238">DNA-binding</keyword>
<dbReference type="EMBL" id="CP093343">
    <property type="protein sequence ID" value="WOG81296.1"/>
    <property type="molecule type" value="Genomic_DNA"/>
</dbReference>
<keyword evidence="7" id="KW-0804">Transcription</keyword>
<dbReference type="Gramene" id="KZN07984">
    <property type="protein sequence ID" value="KZN07984"/>
    <property type="gene ID" value="DCAR_000653"/>
</dbReference>
<evidence type="ECO:0000313" key="11">
    <source>
        <dbReference type="Proteomes" id="UP000077755"/>
    </source>
</evidence>
<dbReference type="InterPro" id="IPR044867">
    <property type="entry name" value="DEUBAD_dom"/>
</dbReference>
<dbReference type="GO" id="GO:0006355">
    <property type="term" value="P:regulation of DNA-templated transcription"/>
    <property type="evidence" value="ECO:0007669"/>
    <property type="project" value="InterPro"/>
</dbReference>
<evidence type="ECO:0000256" key="7">
    <source>
        <dbReference type="ARBA" id="ARBA00023163"/>
    </source>
</evidence>
<dbReference type="AlphaFoldDB" id="A0A166FNH5"/>
<keyword evidence="8" id="KW-0539">Nucleus</keyword>
<dbReference type="Proteomes" id="UP000077755">
    <property type="component" value="Chromosome 1"/>
</dbReference>
<dbReference type="InterPro" id="IPR028020">
    <property type="entry name" value="ASX_DEUBAD_dom"/>
</dbReference>
<sequence>MVKQGPCCHCGVTSTPLWRNGPEEKPVLCNACGSRWRTKGSLTNYRPLHLRAEPPEIIDYRVQRMKGLSINHKEAKVLKRKQNHDAEVAAKVAPDHGFHKGARDALDYNPGYFKTLAEDFSNRSSSGSAISNSESCVHLGSADANDLTGAPQSIVWDSVVPSRKRTCVRAKPSPVEKLTTDLYAILQEQTYLSGSTEEDLLLECDTPTVSVEIGHGSVLIRHPSSIAREEESEASSLSVSNKPCPANEACSQFTTLCNRTLNKFGNVSSAEIKKKGPTGQEMEQELYKRKKGQQEKLEILENHKSPLSSIDLKDVINFEEFGKHVTNFEWQELLKLLPSVDTVELPNSLRTMFNSLQFKESLSTFQKLLADGVFDLSSSEVNSEFNRSLKRLVLCNLTKSNWVEEYNLLKDTKCKSSFDSSSIARGNAAVAPAQSPNTQRSCDSEPPNLPGSKKAVNASYDNEAPLFGPKILLEAPRDSNSLMHDCFHFSAESSDHDLLLNIPSHSSFPQAELLLPNAGFGAQASTTSS</sequence>
<dbReference type="GO" id="GO:0008270">
    <property type="term" value="F:zinc ion binding"/>
    <property type="evidence" value="ECO:0007669"/>
    <property type="project" value="UniProtKB-KW"/>
</dbReference>
<dbReference type="InterPro" id="IPR044589">
    <property type="entry name" value="GATA26/27"/>
</dbReference>
<dbReference type="KEGG" id="dcr:108205270"/>
<keyword evidence="2" id="KW-0479">Metal-binding</keyword>
<dbReference type="PANTHER" id="PTHR46855">
    <property type="entry name" value="OSJNBB0038F03.10 PROTEIN"/>
    <property type="match status" value="1"/>
</dbReference>
<proteinExistence type="predicted"/>
<gene>
    <name evidence="10" type="ORF">DCAR_0100442</name>
</gene>
<evidence type="ECO:0000256" key="6">
    <source>
        <dbReference type="ARBA" id="ARBA00023125"/>
    </source>
</evidence>
<evidence type="ECO:0000256" key="5">
    <source>
        <dbReference type="ARBA" id="ARBA00023015"/>
    </source>
</evidence>
<dbReference type="SMART" id="SM00401">
    <property type="entry name" value="ZnF_GATA"/>
    <property type="match status" value="1"/>
</dbReference>
<keyword evidence="11" id="KW-1185">Reference proteome</keyword>
<evidence type="ECO:0000256" key="2">
    <source>
        <dbReference type="ARBA" id="ARBA00022723"/>
    </source>
</evidence>
<dbReference type="SUPFAM" id="SSF57716">
    <property type="entry name" value="Glucocorticoid receptor-like (DNA-binding domain)"/>
    <property type="match status" value="1"/>
</dbReference>
<organism evidence="10 11">
    <name type="scientific">Daucus carota subsp. sativus</name>
    <name type="common">Carrot</name>
    <dbReference type="NCBI Taxonomy" id="79200"/>
    <lineage>
        <taxon>Eukaryota</taxon>
        <taxon>Viridiplantae</taxon>
        <taxon>Streptophyta</taxon>
        <taxon>Embryophyta</taxon>
        <taxon>Tracheophyta</taxon>
        <taxon>Spermatophyta</taxon>
        <taxon>Magnoliopsida</taxon>
        <taxon>eudicotyledons</taxon>
        <taxon>Gunneridae</taxon>
        <taxon>Pentapetalae</taxon>
        <taxon>asterids</taxon>
        <taxon>campanulids</taxon>
        <taxon>Apiales</taxon>
        <taxon>Apiaceae</taxon>
        <taxon>Apioideae</taxon>
        <taxon>Scandiceae</taxon>
        <taxon>Daucinae</taxon>
        <taxon>Daucus</taxon>
        <taxon>Daucus sect. Daucus</taxon>
    </lineage>
</organism>
<dbReference type="Gene3D" id="3.30.50.10">
    <property type="entry name" value="Erythroid Transcription Factor GATA-1, subunit A"/>
    <property type="match status" value="1"/>
</dbReference>
<reference evidence="10" key="2">
    <citation type="submission" date="2022-03" db="EMBL/GenBank/DDBJ databases">
        <title>Draft title - Genomic analysis of global carrot germplasm unveils the trajectory of domestication and the origin of high carotenoid orange carrot.</title>
        <authorList>
            <person name="Iorizzo M."/>
            <person name="Ellison S."/>
            <person name="Senalik D."/>
            <person name="Macko-Podgorni A."/>
            <person name="Grzebelus D."/>
            <person name="Bostan H."/>
            <person name="Rolling W."/>
            <person name="Curaba J."/>
            <person name="Simon P."/>
        </authorList>
    </citation>
    <scope>NUCLEOTIDE SEQUENCE</scope>
    <source>
        <tissue evidence="10">Leaf</tissue>
    </source>
</reference>
<dbReference type="OrthoDB" id="515401at2759"/>
<dbReference type="InterPro" id="IPR038108">
    <property type="entry name" value="RPN13_DEUBAD_sf"/>
</dbReference>
<dbReference type="InterPro" id="IPR000679">
    <property type="entry name" value="Znf_GATA"/>
</dbReference>
<reference evidence="10" key="1">
    <citation type="journal article" date="2016" name="Nat. Genet.">
        <title>A high-quality carrot genome assembly provides new insights into carotenoid accumulation and asterid genome evolution.</title>
        <authorList>
            <person name="Iorizzo M."/>
            <person name="Ellison S."/>
            <person name="Senalik D."/>
            <person name="Zeng P."/>
            <person name="Satapoomin P."/>
            <person name="Huang J."/>
            <person name="Bowman M."/>
            <person name="Iovene M."/>
            <person name="Sanseverino W."/>
            <person name="Cavagnaro P."/>
            <person name="Yildiz M."/>
            <person name="Macko-Podgorni A."/>
            <person name="Moranska E."/>
            <person name="Grzebelus E."/>
            <person name="Grzebelus D."/>
            <person name="Ashrafi H."/>
            <person name="Zheng Z."/>
            <person name="Cheng S."/>
            <person name="Spooner D."/>
            <person name="Van Deynze A."/>
            <person name="Simon P."/>
        </authorList>
    </citation>
    <scope>NUCLEOTIDE SEQUENCE</scope>
    <source>
        <tissue evidence="10">Leaf</tissue>
    </source>
</reference>
<evidence type="ECO:0000256" key="8">
    <source>
        <dbReference type="ARBA" id="ARBA00023242"/>
    </source>
</evidence>
<dbReference type="Pfam" id="PF00320">
    <property type="entry name" value="GATA"/>
    <property type="match status" value="1"/>
</dbReference>
<dbReference type="PROSITE" id="PS00344">
    <property type="entry name" value="GATA_ZN_FINGER_1"/>
    <property type="match status" value="1"/>
</dbReference>
<dbReference type="Gene3D" id="1.10.2020.20">
    <property type="match status" value="1"/>
</dbReference>
<dbReference type="PANTHER" id="PTHR46855:SF1">
    <property type="entry name" value="GATA TRANSCRIPTION FACTOR 26"/>
    <property type="match status" value="1"/>
</dbReference>
<dbReference type="GO" id="GO:0043565">
    <property type="term" value="F:sequence-specific DNA binding"/>
    <property type="evidence" value="ECO:0007669"/>
    <property type="project" value="InterPro"/>
</dbReference>
<dbReference type="InterPro" id="IPR013088">
    <property type="entry name" value="Znf_NHR/GATA"/>
</dbReference>
<dbReference type="Pfam" id="PF13919">
    <property type="entry name" value="ASXH"/>
    <property type="match status" value="1"/>
</dbReference>
<evidence type="ECO:0000256" key="4">
    <source>
        <dbReference type="ARBA" id="ARBA00022833"/>
    </source>
</evidence>
<dbReference type="PROSITE" id="PS50114">
    <property type="entry name" value="GATA_ZN_FINGER_2"/>
    <property type="match status" value="1"/>
</dbReference>
<comment type="subcellular location">
    <subcellularLocation>
        <location evidence="1">Nucleus</location>
    </subcellularLocation>
</comment>
<evidence type="ECO:0000256" key="9">
    <source>
        <dbReference type="SAM" id="MobiDB-lite"/>
    </source>
</evidence>
<dbReference type="CDD" id="cd00202">
    <property type="entry name" value="ZnF_GATA"/>
    <property type="match status" value="1"/>
</dbReference>
<dbReference type="GO" id="GO:0005634">
    <property type="term" value="C:nucleus"/>
    <property type="evidence" value="ECO:0007669"/>
    <property type="project" value="UniProtKB-SubCell"/>
</dbReference>
<evidence type="ECO:0000313" key="10">
    <source>
        <dbReference type="EMBL" id="WOG81296.1"/>
    </source>
</evidence>
<dbReference type="PROSITE" id="PS51916">
    <property type="entry name" value="DEUBAD"/>
    <property type="match status" value="1"/>
</dbReference>
<feature type="region of interest" description="Disordered" evidence="9">
    <location>
        <begin position="428"/>
        <end position="456"/>
    </location>
</feature>
<keyword evidence="3" id="KW-0863">Zinc-finger</keyword>
<protein>
    <submittedName>
        <fullName evidence="10">Uncharacterized protein</fullName>
    </submittedName>
</protein>
<accession>A0A166FNH5</accession>
<evidence type="ECO:0000256" key="3">
    <source>
        <dbReference type="ARBA" id="ARBA00022771"/>
    </source>
</evidence>
<dbReference type="OMA" id="GNDIKHE"/>
<name>A0A166FNH5_DAUCS</name>